<reference evidence="4 5" key="1">
    <citation type="submission" date="2018-05" db="EMBL/GenBank/DDBJ databases">
        <title>Genomic Encyclopedia of Type Strains, Phase IV (KMG-IV): sequencing the most valuable type-strain genomes for metagenomic binning, comparative biology and taxonomic classification.</title>
        <authorList>
            <person name="Goeker M."/>
        </authorList>
    </citation>
    <scope>NUCLEOTIDE SEQUENCE [LARGE SCALE GENOMIC DNA]</scope>
    <source>
        <strain evidence="4 5">JC118</strain>
    </source>
</reference>
<evidence type="ECO:0000259" key="3">
    <source>
        <dbReference type="Pfam" id="PF25137"/>
    </source>
</evidence>
<dbReference type="InterPro" id="IPR001670">
    <property type="entry name" value="ADH_Fe/GldA"/>
</dbReference>
<dbReference type="InterPro" id="IPR044731">
    <property type="entry name" value="BDH-like"/>
</dbReference>
<evidence type="ECO:0000259" key="2">
    <source>
        <dbReference type="Pfam" id="PF00465"/>
    </source>
</evidence>
<dbReference type="GO" id="GO:1990002">
    <property type="term" value="F:methylglyoxal reductase (NADPH) (acetol producing) activity"/>
    <property type="evidence" value="ECO:0007669"/>
    <property type="project" value="TreeGrafter"/>
</dbReference>
<gene>
    <name evidence="4" type="ORF">DES51_10499</name>
</gene>
<accession>A0A318KQ51</accession>
<dbReference type="Gene3D" id="1.20.1090.10">
    <property type="entry name" value="Dehydroquinate synthase-like - alpha domain"/>
    <property type="match status" value="1"/>
</dbReference>
<dbReference type="Proteomes" id="UP000247612">
    <property type="component" value="Unassembled WGS sequence"/>
</dbReference>
<dbReference type="InterPro" id="IPR056798">
    <property type="entry name" value="ADH_Fe_C"/>
</dbReference>
<dbReference type="Gene3D" id="3.40.50.1970">
    <property type="match status" value="1"/>
</dbReference>
<dbReference type="STRING" id="1034346.GCA_000313565_01593"/>
<comment type="caution">
    <text evidence="4">The sequence shown here is derived from an EMBL/GenBank/DDBJ whole genome shotgun (WGS) entry which is preliminary data.</text>
</comment>
<keyword evidence="1" id="KW-0560">Oxidoreductase</keyword>
<name>A0A318KQ51_9FIRM</name>
<organism evidence="4 5">
    <name type="scientific">Dielma fastidiosa</name>
    <dbReference type="NCBI Taxonomy" id="1034346"/>
    <lineage>
        <taxon>Bacteria</taxon>
        <taxon>Bacillati</taxon>
        <taxon>Bacillota</taxon>
        <taxon>Erysipelotrichia</taxon>
        <taxon>Erysipelotrichales</taxon>
        <taxon>Erysipelotrichaceae</taxon>
        <taxon>Dielma</taxon>
    </lineage>
</organism>
<proteinExistence type="predicted"/>
<dbReference type="FunFam" id="3.40.50.1970:FF:000003">
    <property type="entry name" value="Alcohol dehydrogenase, iron-containing"/>
    <property type="match status" value="1"/>
</dbReference>
<evidence type="ECO:0000313" key="5">
    <source>
        <dbReference type="Proteomes" id="UP000247612"/>
    </source>
</evidence>
<dbReference type="GO" id="GO:0005829">
    <property type="term" value="C:cytosol"/>
    <property type="evidence" value="ECO:0007669"/>
    <property type="project" value="TreeGrafter"/>
</dbReference>
<dbReference type="CDD" id="cd08187">
    <property type="entry name" value="BDH"/>
    <property type="match status" value="1"/>
</dbReference>
<dbReference type="OrthoDB" id="9801156at2"/>
<dbReference type="PANTHER" id="PTHR43633">
    <property type="entry name" value="ALCOHOL DEHYDROGENASE YQHD"/>
    <property type="match status" value="1"/>
</dbReference>
<sequence>MFKQFVYDIGTKVYFGPIDKSSLGQEITRYGHKLFFIYQGDFIKQLGIYDLVISAGKEYGFEIVEFTKIQPNPRHSDVQEGIDLCRQEQCDVILVAGGGSAIDSAKAIASGVLIDAPIWDVVLGKYPVENSLPLLTISTVSATGSEMNFGAIISNLETKDKLGLRKPSQRPKATFLNPEYTYSVPQFQTACGSADILCHTLETYFSSDNCMFMLDTFMEGLVRTVIQYAPIAYTQPDNYEARANLMWAAPWAINDFLRYDKENNWTMHPIEHEISAYYDITHGLGLAIIMPRYLRHIIDEKSLKRFRNLGINAFGLSCENDDITLAEKTIEAIEAFCYEQLHLESHLSSLGIDNRYFDEMAAKLASDHGYFTSGYRKLSKQDIVQILNECL</sequence>
<dbReference type="GO" id="GO:1990362">
    <property type="term" value="F:butanol dehydrogenase (NAD+) activity"/>
    <property type="evidence" value="ECO:0007669"/>
    <property type="project" value="InterPro"/>
</dbReference>
<protein>
    <submittedName>
        <fullName evidence="4">Uncharacterized protein</fullName>
    </submittedName>
</protein>
<feature type="domain" description="Fe-containing alcohol dehydrogenase-like C-terminal" evidence="3">
    <location>
        <begin position="189"/>
        <end position="389"/>
    </location>
</feature>
<dbReference type="AlphaFoldDB" id="A0A318KQ51"/>
<dbReference type="SUPFAM" id="SSF56796">
    <property type="entry name" value="Dehydroquinate synthase-like"/>
    <property type="match status" value="1"/>
</dbReference>
<feature type="domain" description="Alcohol dehydrogenase iron-type/glycerol dehydrogenase GldA" evidence="2">
    <location>
        <begin position="11"/>
        <end position="178"/>
    </location>
</feature>
<dbReference type="PANTHER" id="PTHR43633:SF1">
    <property type="entry name" value="ALCOHOL DEHYDROGENASE YQHD"/>
    <property type="match status" value="1"/>
</dbReference>
<dbReference type="EMBL" id="QJKH01000004">
    <property type="protein sequence ID" value="PXX80094.1"/>
    <property type="molecule type" value="Genomic_DNA"/>
</dbReference>
<dbReference type="GO" id="GO:0008106">
    <property type="term" value="F:alcohol dehydrogenase (NADP+) activity"/>
    <property type="evidence" value="ECO:0007669"/>
    <property type="project" value="TreeGrafter"/>
</dbReference>
<dbReference type="Pfam" id="PF00465">
    <property type="entry name" value="Fe-ADH"/>
    <property type="match status" value="1"/>
</dbReference>
<dbReference type="Pfam" id="PF25137">
    <property type="entry name" value="ADH_Fe_C"/>
    <property type="match status" value="1"/>
</dbReference>
<dbReference type="GO" id="GO:0046872">
    <property type="term" value="F:metal ion binding"/>
    <property type="evidence" value="ECO:0007669"/>
    <property type="project" value="InterPro"/>
</dbReference>
<keyword evidence="5" id="KW-1185">Reference proteome</keyword>
<evidence type="ECO:0000256" key="1">
    <source>
        <dbReference type="ARBA" id="ARBA00023002"/>
    </source>
</evidence>
<evidence type="ECO:0000313" key="4">
    <source>
        <dbReference type="EMBL" id="PXX80094.1"/>
    </source>
</evidence>
<dbReference type="RefSeq" id="WP_022937896.1">
    <property type="nucleotide sequence ID" value="NZ_CABKRQ010000004.1"/>
</dbReference>